<organism evidence="1 2">
    <name type="scientific">Deinococcus marmoris</name>
    <dbReference type="NCBI Taxonomy" id="249408"/>
    <lineage>
        <taxon>Bacteria</taxon>
        <taxon>Thermotogati</taxon>
        <taxon>Deinococcota</taxon>
        <taxon>Deinococci</taxon>
        <taxon>Deinococcales</taxon>
        <taxon>Deinococcaceae</taxon>
        <taxon>Deinococcus</taxon>
    </lineage>
</organism>
<keyword evidence="2" id="KW-1185">Reference proteome</keyword>
<name>A0A1U7NRP6_9DEIO</name>
<reference evidence="1 2" key="1">
    <citation type="submission" date="2017-01" db="EMBL/GenBank/DDBJ databases">
        <title>Genome Analysis of Deinococcus marmoris KOPRI26562.</title>
        <authorList>
            <person name="Kim J.H."/>
            <person name="Oh H.-M."/>
        </authorList>
    </citation>
    <scope>NUCLEOTIDE SEQUENCE [LARGE SCALE GENOMIC DNA]</scope>
    <source>
        <strain evidence="1 2">KOPRI26562</strain>
    </source>
</reference>
<evidence type="ECO:0000313" key="1">
    <source>
        <dbReference type="EMBL" id="OLV15590.1"/>
    </source>
</evidence>
<dbReference type="EMBL" id="MSTI01000173">
    <property type="protein sequence ID" value="OLV15590.1"/>
    <property type="molecule type" value="Genomic_DNA"/>
</dbReference>
<accession>A0A1U7NRP6</accession>
<proteinExistence type="predicted"/>
<sequence length="70" mass="7366">MDLGGLEVGGQDRAHLRAQLDPLGGAAHALIGRHGELGDAVIQQFLNHDIDGDLRETSLIGKLRACQPAS</sequence>
<dbReference type="STRING" id="249408.BOO71_0014371"/>
<gene>
    <name evidence="1" type="ORF">BOO71_0014371</name>
</gene>
<protein>
    <submittedName>
        <fullName evidence="1">Uncharacterized protein</fullName>
    </submittedName>
</protein>
<dbReference type="AlphaFoldDB" id="A0A1U7NRP6"/>
<comment type="caution">
    <text evidence="1">The sequence shown here is derived from an EMBL/GenBank/DDBJ whole genome shotgun (WGS) entry which is preliminary data.</text>
</comment>
<dbReference type="Proteomes" id="UP000186607">
    <property type="component" value="Unassembled WGS sequence"/>
</dbReference>
<evidence type="ECO:0000313" key="2">
    <source>
        <dbReference type="Proteomes" id="UP000186607"/>
    </source>
</evidence>